<dbReference type="GO" id="GO:0003887">
    <property type="term" value="F:DNA-directed DNA polymerase activity"/>
    <property type="evidence" value="ECO:0007669"/>
    <property type="project" value="UniProtKB-KW"/>
</dbReference>
<dbReference type="InterPro" id="IPR005790">
    <property type="entry name" value="DNA_polIII_delta"/>
</dbReference>
<dbReference type="SUPFAM" id="SSF52540">
    <property type="entry name" value="P-loop containing nucleoside triphosphate hydrolases"/>
    <property type="match status" value="1"/>
</dbReference>
<evidence type="ECO:0000256" key="8">
    <source>
        <dbReference type="ARBA" id="ARBA00049244"/>
    </source>
</evidence>
<evidence type="ECO:0000313" key="11">
    <source>
        <dbReference type="EMBL" id="TGA99563.1"/>
    </source>
</evidence>
<dbReference type="InterPro" id="IPR008921">
    <property type="entry name" value="DNA_pol3_clamp-load_cplx_C"/>
</dbReference>
<evidence type="ECO:0000256" key="6">
    <source>
        <dbReference type="ARBA" id="ARBA00022932"/>
    </source>
</evidence>
<evidence type="ECO:0000256" key="1">
    <source>
        <dbReference type="ARBA" id="ARBA00012417"/>
    </source>
</evidence>
<dbReference type="Gene3D" id="1.20.272.10">
    <property type="match status" value="1"/>
</dbReference>
<dbReference type="Proteomes" id="UP000298347">
    <property type="component" value="Unassembled WGS sequence"/>
</dbReference>
<keyword evidence="12" id="KW-1185">Reference proteome</keyword>
<name>A0A4Z0GQN9_9BACL</name>
<evidence type="ECO:0000256" key="5">
    <source>
        <dbReference type="ARBA" id="ARBA00022705"/>
    </source>
</evidence>
<dbReference type="OrthoDB" id="9775929at2"/>
<protein>
    <recommendedName>
        <fullName evidence="2">DNA polymerase III subunit delta</fullName>
        <ecNumber evidence="1">2.7.7.7</ecNumber>
    </recommendedName>
</protein>
<evidence type="ECO:0000313" key="12">
    <source>
        <dbReference type="Proteomes" id="UP000298347"/>
    </source>
</evidence>
<evidence type="ECO:0000256" key="3">
    <source>
        <dbReference type="ARBA" id="ARBA00022679"/>
    </source>
</evidence>
<dbReference type="SUPFAM" id="SSF48019">
    <property type="entry name" value="post-AAA+ oligomerization domain-like"/>
    <property type="match status" value="1"/>
</dbReference>
<dbReference type="Gene3D" id="3.40.50.300">
    <property type="entry name" value="P-loop containing nucleotide triphosphate hydrolases"/>
    <property type="match status" value="1"/>
</dbReference>
<evidence type="ECO:0000259" key="9">
    <source>
        <dbReference type="Pfam" id="PF06144"/>
    </source>
</evidence>
<keyword evidence="4 11" id="KW-0548">Nucleotidyltransferase</keyword>
<dbReference type="NCBIfam" id="TIGR01128">
    <property type="entry name" value="holA"/>
    <property type="match status" value="1"/>
</dbReference>
<dbReference type="InterPro" id="IPR048466">
    <property type="entry name" value="DNA_pol3_delta-like_C"/>
</dbReference>
<dbReference type="GO" id="GO:0006261">
    <property type="term" value="P:DNA-templated DNA replication"/>
    <property type="evidence" value="ECO:0007669"/>
    <property type="project" value="TreeGrafter"/>
</dbReference>
<dbReference type="RefSeq" id="WP_135347586.1">
    <property type="nucleotide sequence ID" value="NZ_SRJD01000003.1"/>
</dbReference>
<dbReference type="InterPro" id="IPR010372">
    <property type="entry name" value="DNA_pol3_delta_N"/>
</dbReference>
<evidence type="ECO:0000256" key="7">
    <source>
        <dbReference type="ARBA" id="ARBA00034754"/>
    </source>
</evidence>
<comment type="similarity">
    <text evidence="7">Belongs to the DNA polymerase HolA subunit family.</text>
</comment>
<dbReference type="EMBL" id="SRJD01000003">
    <property type="protein sequence ID" value="TGA99563.1"/>
    <property type="molecule type" value="Genomic_DNA"/>
</dbReference>
<feature type="domain" description="DNA polymerase III delta subunit-like C-terminal" evidence="10">
    <location>
        <begin position="217"/>
        <end position="336"/>
    </location>
</feature>
<dbReference type="AlphaFoldDB" id="A0A4Z0GQN9"/>
<keyword evidence="5" id="KW-0235">DNA replication</keyword>
<keyword evidence="3 11" id="KW-0808">Transferase</keyword>
<comment type="caution">
    <text evidence="11">The sequence shown here is derived from an EMBL/GenBank/DDBJ whole genome shotgun (WGS) entry which is preliminary data.</text>
</comment>
<keyword evidence="6" id="KW-0239">DNA-directed DNA polymerase</keyword>
<dbReference type="PANTHER" id="PTHR34388:SF1">
    <property type="entry name" value="DNA POLYMERASE III SUBUNIT DELTA"/>
    <property type="match status" value="1"/>
</dbReference>
<dbReference type="GO" id="GO:0009360">
    <property type="term" value="C:DNA polymerase III complex"/>
    <property type="evidence" value="ECO:0007669"/>
    <property type="project" value="InterPro"/>
</dbReference>
<accession>A0A4Z0GQN9</accession>
<dbReference type="PANTHER" id="PTHR34388">
    <property type="entry name" value="DNA POLYMERASE III SUBUNIT DELTA"/>
    <property type="match status" value="1"/>
</dbReference>
<dbReference type="Pfam" id="PF06144">
    <property type="entry name" value="DNA_pol3_delta"/>
    <property type="match status" value="1"/>
</dbReference>
<proteinExistence type="inferred from homology"/>
<evidence type="ECO:0000256" key="4">
    <source>
        <dbReference type="ARBA" id="ARBA00022695"/>
    </source>
</evidence>
<evidence type="ECO:0000259" key="10">
    <source>
        <dbReference type="Pfam" id="PF21694"/>
    </source>
</evidence>
<organism evidence="11 12">
    <name type="scientific">Sporolactobacillus shoreae</name>
    <dbReference type="NCBI Taxonomy" id="1465501"/>
    <lineage>
        <taxon>Bacteria</taxon>
        <taxon>Bacillati</taxon>
        <taxon>Bacillota</taxon>
        <taxon>Bacilli</taxon>
        <taxon>Bacillales</taxon>
        <taxon>Sporolactobacillaceae</taxon>
        <taxon>Sporolactobacillus</taxon>
    </lineage>
</organism>
<reference evidence="11 12" key="1">
    <citation type="journal article" date="2015" name="Int. J. Syst. Evol. Microbiol.">
        <title>Sporolactobacillus shoreae sp. nov. and Sporolactobacillus spathodeae sp. nov., two spore-forming lactic acid bacteria isolated from tree barks in Thailand.</title>
        <authorList>
            <person name="Thamacharoensuk T."/>
            <person name="Kitahara M."/>
            <person name="Ohkuma M."/>
            <person name="Thongchul N."/>
            <person name="Tanasupawat S."/>
        </authorList>
    </citation>
    <scope>NUCLEOTIDE SEQUENCE [LARGE SCALE GENOMIC DNA]</scope>
    <source>
        <strain evidence="11 12">BK92</strain>
    </source>
</reference>
<dbReference type="GO" id="GO:0003677">
    <property type="term" value="F:DNA binding"/>
    <property type="evidence" value="ECO:0007669"/>
    <property type="project" value="InterPro"/>
</dbReference>
<dbReference type="EC" id="2.7.7.7" evidence="1"/>
<dbReference type="Pfam" id="PF21694">
    <property type="entry name" value="DNA_pol3_delta_C"/>
    <property type="match status" value="1"/>
</dbReference>
<comment type="catalytic activity">
    <reaction evidence="8">
        <text>DNA(n) + a 2'-deoxyribonucleoside 5'-triphosphate = DNA(n+1) + diphosphate</text>
        <dbReference type="Rhea" id="RHEA:22508"/>
        <dbReference type="Rhea" id="RHEA-COMP:17339"/>
        <dbReference type="Rhea" id="RHEA-COMP:17340"/>
        <dbReference type="ChEBI" id="CHEBI:33019"/>
        <dbReference type="ChEBI" id="CHEBI:61560"/>
        <dbReference type="ChEBI" id="CHEBI:173112"/>
        <dbReference type="EC" id="2.7.7.7"/>
    </reaction>
</comment>
<sequence>MPQKKSADLSIQKPLAPVILLFGTQDYLIQLMKKNIIHEALPEDDLDFNLSRYDMFDVPLEQALEDAETVPFMGEKKVVVIENPFFLTAEKVKAKIEQHLPALERYLEHPSPDSILIISAPYEKLDRRKKAVKSLEKAAKMYELSQLTDSTLYRLMENVAGRFGAVYTRSGHDQLIASSGQDLARLAHEVEKCALYCGTDRPIDGEAVLEIGSRSLETNVFLLVDKVMKRRTAEALHLLHELVRMKEEPLKLLALLERQFRIVYQVSYYHNAGYTQNSIAGKIGIHPYVVKLAAEQAKLYKPEYLRGVLVRCTEADYRIKTGAGDKLLILELLIHKISA</sequence>
<evidence type="ECO:0000256" key="2">
    <source>
        <dbReference type="ARBA" id="ARBA00017703"/>
    </source>
</evidence>
<gene>
    <name evidence="11" type="primary">holA</name>
    <name evidence="11" type="ORF">E4665_04360</name>
</gene>
<dbReference type="InterPro" id="IPR027417">
    <property type="entry name" value="P-loop_NTPase"/>
</dbReference>
<feature type="domain" description="DNA polymerase III delta N-terminal" evidence="9">
    <location>
        <begin position="20"/>
        <end position="143"/>
    </location>
</feature>